<keyword evidence="4" id="KW-1185">Reference proteome</keyword>
<dbReference type="Proteomes" id="UP000326924">
    <property type="component" value="Unassembled WGS sequence"/>
</dbReference>
<protein>
    <submittedName>
        <fullName evidence="3">Uncharacterized protein</fullName>
    </submittedName>
</protein>
<evidence type="ECO:0000256" key="2">
    <source>
        <dbReference type="SAM" id="Phobius"/>
    </source>
</evidence>
<accession>A0A5J5EKF8</accession>
<feature type="transmembrane region" description="Helical" evidence="2">
    <location>
        <begin position="157"/>
        <end position="180"/>
    </location>
</feature>
<evidence type="ECO:0000256" key="1">
    <source>
        <dbReference type="SAM" id="MobiDB-lite"/>
    </source>
</evidence>
<evidence type="ECO:0000313" key="4">
    <source>
        <dbReference type="Proteomes" id="UP000326924"/>
    </source>
</evidence>
<evidence type="ECO:0000313" key="3">
    <source>
        <dbReference type="EMBL" id="KAA8895701.1"/>
    </source>
</evidence>
<dbReference type="AlphaFoldDB" id="A0A5J5EKF8"/>
<feature type="non-terminal residue" evidence="3">
    <location>
        <position position="185"/>
    </location>
</feature>
<organism evidence="3 4">
    <name type="scientific">Sphaerosporella brunnea</name>
    <dbReference type="NCBI Taxonomy" id="1250544"/>
    <lineage>
        <taxon>Eukaryota</taxon>
        <taxon>Fungi</taxon>
        <taxon>Dikarya</taxon>
        <taxon>Ascomycota</taxon>
        <taxon>Pezizomycotina</taxon>
        <taxon>Pezizomycetes</taxon>
        <taxon>Pezizales</taxon>
        <taxon>Pyronemataceae</taxon>
        <taxon>Sphaerosporella</taxon>
    </lineage>
</organism>
<feature type="compositionally biased region" description="Low complexity" evidence="1">
    <location>
        <begin position="71"/>
        <end position="85"/>
    </location>
</feature>
<feature type="region of interest" description="Disordered" evidence="1">
    <location>
        <begin position="68"/>
        <end position="90"/>
    </location>
</feature>
<name>A0A5J5EKF8_9PEZI</name>
<comment type="caution">
    <text evidence="3">The sequence shown here is derived from an EMBL/GenBank/DDBJ whole genome shotgun (WGS) entry which is preliminary data.</text>
</comment>
<keyword evidence="2" id="KW-0812">Transmembrane</keyword>
<reference evidence="3 4" key="1">
    <citation type="submission" date="2019-09" db="EMBL/GenBank/DDBJ databases">
        <title>Draft genome of the ectomycorrhizal ascomycete Sphaerosporella brunnea.</title>
        <authorList>
            <consortium name="DOE Joint Genome Institute"/>
            <person name="Benucci G.M."/>
            <person name="Marozzi G."/>
            <person name="Antonielli L."/>
            <person name="Sanchez S."/>
            <person name="Marco P."/>
            <person name="Wang X."/>
            <person name="Falini L.B."/>
            <person name="Barry K."/>
            <person name="Haridas S."/>
            <person name="Lipzen A."/>
            <person name="Labutti K."/>
            <person name="Grigoriev I.V."/>
            <person name="Murat C."/>
            <person name="Martin F."/>
            <person name="Albertini E."/>
            <person name="Donnini D."/>
            <person name="Bonito G."/>
        </authorList>
    </citation>
    <scope>NUCLEOTIDE SEQUENCE [LARGE SCALE GENOMIC DNA]</scope>
    <source>
        <strain evidence="3 4">Sb_GMNB300</strain>
    </source>
</reference>
<feature type="transmembrane region" description="Helical" evidence="2">
    <location>
        <begin position="127"/>
        <end position="151"/>
    </location>
</feature>
<gene>
    <name evidence="3" type="ORF">FN846DRAFT_968360</name>
</gene>
<dbReference type="EMBL" id="VXIS01000248">
    <property type="protein sequence ID" value="KAA8895701.1"/>
    <property type="molecule type" value="Genomic_DNA"/>
</dbReference>
<keyword evidence="2" id="KW-0472">Membrane</keyword>
<proteinExistence type="predicted"/>
<dbReference type="InParanoid" id="A0A5J5EKF8"/>
<keyword evidence="2" id="KW-1133">Transmembrane helix</keyword>
<sequence length="185" mass="20217">MAARAISSSENYSGEMAPIGCSGCNFLSLSLSLAESLPPKTKYVLSIILLHTHMHVTATVRAGLVTPSQENSAHNSHNSHNPHNSHNSKKKERELFLSSPNAIDSARLSPATVPSLRVFYGCVIRPLLFTLLLSAHSLLPSPVALLVWLASSSSSSLLLLLFFFCFCFCFILFLFLLLLLSLPYL</sequence>